<dbReference type="AlphaFoldDB" id="A0A8S0TDC3"/>
<evidence type="ECO:0000313" key="1">
    <source>
        <dbReference type="EMBL" id="CAA3003329.1"/>
    </source>
</evidence>
<dbReference type="EMBL" id="CACTIH010005949">
    <property type="protein sequence ID" value="CAA3003329.1"/>
    <property type="molecule type" value="Genomic_DNA"/>
</dbReference>
<comment type="caution">
    <text evidence="1">The sequence shown here is derived from an EMBL/GenBank/DDBJ whole genome shotgun (WGS) entry which is preliminary data.</text>
</comment>
<accession>A0A8S0TDC3</accession>
<dbReference type="Gramene" id="OE9A089021T1">
    <property type="protein sequence ID" value="OE9A089021C1"/>
    <property type="gene ID" value="OE9A089021"/>
</dbReference>
<organism evidence="1 2">
    <name type="scientific">Olea europaea subsp. europaea</name>
    <dbReference type="NCBI Taxonomy" id="158383"/>
    <lineage>
        <taxon>Eukaryota</taxon>
        <taxon>Viridiplantae</taxon>
        <taxon>Streptophyta</taxon>
        <taxon>Embryophyta</taxon>
        <taxon>Tracheophyta</taxon>
        <taxon>Spermatophyta</taxon>
        <taxon>Magnoliopsida</taxon>
        <taxon>eudicotyledons</taxon>
        <taxon>Gunneridae</taxon>
        <taxon>Pentapetalae</taxon>
        <taxon>asterids</taxon>
        <taxon>lamiids</taxon>
        <taxon>Lamiales</taxon>
        <taxon>Oleaceae</taxon>
        <taxon>Oleeae</taxon>
        <taxon>Olea</taxon>
    </lineage>
</organism>
<proteinExistence type="predicted"/>
<keyword evidence="2" id="KW-1185">Reference proteome</keyword>
<feature type="non-terminal residue" evidence="1">
    <location>
        <position position="1"/>
    </location>
</feature>
<dbReference type="Proteomes" id="UP000594638">
    <property type="component" value="Unassembled WGS sequence"/>
</dbReference>
<sequence length="101" mass="10694">GARLDQNAISHKVLTDPVENVTKLESSTVSTLANNGDSSSEKLSVSPCGQNSVPELVGLQRNHSSTKVVVKSFKLFGKTIHITDSNESGVDNSDTNQGKLV</sequence>
<name>A0A8S0TDC3_OLEEU</name>
<evidence type="ECO:0000313" key="2">
    <source>
        <dbReference type="Proteomes" id="UP000594638"/>
    </source>
</evidence>
<gene>
    <name evidence="1" type="ORF">OLEA9_A089021</name>
</gene>
<protein>
    <submittedName>
        <fullName evidence="1">Uncharacterized protein</fullName>
    </submittedName>
</protein>
<reference evidence="1 2" key="1">
    <citation type="submission" date="2019-12" db="EMBL/GenBank/DDBJ databases">
        <authorList>
            <person name="Alioto T."/>
            <person name="Alioto T."/>
            <person name="Gomez Garrido J."/>
        </authorList>
    </citation>
    <scope>NUCLEOTIDE SEQUENCE [LARGE SCALE GENOMIC DNA]</scope>
</reference>